<dbReference type="AlphaFoldDB" id="A0A2T4D637"/>
<comment type="caution">
    <text evidence="2">The sequence shown here is derived from an EMBL/GenBank/DDBJ whole genome shotgun (WGS) entry which is preliminary data.</text>
</comment>
<evidence type="ECO:0000313" key="3">
    <source>
        <dbReference type="EMBL" id="PTB89269.1"/>
    </source>
</evidence>
<accession>A0A2T4D637</accession>
<dbReference type="SUPFAM" id="SSF56935">
    <property type="entry name" value="Porins"/>
    <property type="match status" value="1"/>
</dbReference>
<feature type="chain" id="PRO_5042699865" evidence="1">
    <location>
        <begin position="27"/>
        <end position="716"/>
    </location>
</feature>
<dbReference type="EMBL" id="PYVG01000017">
    <property type="protein sequence ID" value="PTB89269.1"/>
    <property type="molecule type" value="Genomic_DNA"/>
</dbReference>
<dbReference type="Pfam" id="PF06082">
    <property type="entry name" value="YjbH"/>
    <property type="match status" value="1"/>
</dbReference>
<evidence type="ECO:0000313" key="5">
    <source>
        <dbReference type="Proteomes" id="UP000243022"/>
    </source>
</evidence>
<evidence type="ECO:0000313" key="4">
    <source>
        <dbReference type="Proteomes" id="UP000241514"/>
    </source>
</evidence>
<evidence type="ECO:0000256" key="1">
    <source>
        <dbReference type="SAM" id="SignalP"/>
    </source>
</evidence>
<dbReference type="Proteomes" id="UP000241514">
    <property type="component" value="Unassembled WGS sequence"/>
</dbReference>
<dbReference type="InterPro" id="IPR010344">
    <property type="entry name" value="YbjH"/>
</dbReference>
<organism evidence="2 5">
    <name type="scientific">Pseudidiomarina aestuarii</name>
    <dbReference type="NCBI Taxonomy" id="624146"/>
    <lineage>
        <taxon>Bacteria</taxon>
        <taxon>Pseudomonadati</taxon>
        <taxon>Pseudomonadota</taxon>
        <taxon>Gammaproteobacteria</taxon>
        <taxon>Alteromonadales</taxon>
        <taxon>Idiomarinaceae</taxon>
        <taxon>Pseudidiomarina</taxon>
    </lineage>
</organism>
<protein>
    <submittedName>
        <fullName evidence="2">YjbH domain-containing protein</fullName>
    </submittedName>
</protein>
<dbReference type="EMBL" id="PYVS01000003">
    <property type="protein sequence ID" value="PTB83260.1"/>
    <property type="molecule type" value="Genomic_DNA"/>
</dbReference>
<keyword evidence="1" id="KW-0732">Signal</keyword>
<gene>
    <name evidence="3" type="ORF">C9928_04130</name>
    <name evidence="2" type="ORF">C9986_00405</name>
</gene>
<name>A0A2T4D637_9GAMM</name>
<evidence type="ECO:0000313" key="2">
    <source>
        <dbReference type="EMBL" id="PTB83260.1"/>
    </source>
</evidence>
<dbReference type="Proteomes" id="UP000243022">
    <property type="component" value="Unassembled WGS sequence"/>
</dbReference>
<feature type="signal peptide" evidence="1">
    <location>
        <begin position="1"/>
        <end position="26"/>
    </location>
</feature>
<proteinExistence type="predicted"/>
<sequence length="716" mass="81736">MMCTFVSWRRSALAAAIALIFGAAQADEMPATQTAYGGVGLLQMPTARMAPYGEFSGTYYDSEEYRRMSVSMQLLPWLEANIRYVDIRPILYSADPNFSGDQTGKDKGLDVKIRLLEESYYLPQVSLGWRDLAGTGVFASEFLVASKRYGDFDFSLGLGWGYIGSGDDISNPFCELRDSFCTREEEFLGGGGKFEIDKWFRGPASLFGGVQYKSPIDGLTLKAEYDGNDYSNERYLGNLRADSRWNYGAEYELTDNFSLKLSYERGNTWMFGFTMRTNFTSLGQVKVDRSVPARGSEKAVEPLTALDDEQELRRLAREINRYGGLNVREMQFFKTNAESETDDTARIYGYQSYYRDNEFAIENITRTLTSALPESITRYEIVESIDDMQMATDVIDVETALDAIERRDINTTFADAVTRVDTPLSERDKEGAYEREIKITYPRVSVKPFLRQAFGNPENFYMYQLGLDVTSDWWIAPNTFIHGTISGNLMTNFDEFNFLVDGFESPLPRVRTYIREYVTFSDVWMERLQISHMDQPADNIYTAYYAGYMERMFGGVGTELLYRELDANWAFGVDLNWVKQRDYESHTGFLDYDVFTGHVTGYWQPNFMPNSLFKVAAGQFLAGDRGLQINFEHKFRSGMIVGAFASKTNVSSEDYGEGSFTKGFYISIPIDLLQLQHSRNRGVIGWTPLTRDGGQMLQRSIQLFNSTDRRSPYYTD</sequence>
<reference evidence="4 5" key="1">
    <citation type="submission" date="2018-03" db="EMBL/GenBank/DDBJ databases">
        <title>Cross-interface Injection: A General Nanoliter Liquid Handling Method Applied to Single Cells Genome Amplification Automated Nanoliter Liquid Handling Applied to Single Cell Multiple Displacement Amplification.</title>
        <authorList>
            <person name="Yun J."/>
            <person name="Xu P."/>
            <person name="Xu J."/>
            <person name="Dai X."/>
            <person name="Wang Y."/>
            <person name="Zheng X."/>
            <person name="Cao C."/>
            <person name="Yi Q."/>
            <person name="Zhu Y."/>
            <person name="Wang L."/>
            <person name="Dong Z."/>
            <person name="Huang Y."/>
            <person name="Huang L."/>
            <person name="Du W."/>
        </authorList>
    </citation>
    <scope>NUCLEOTIDE SEQUENCE [LARGE SCALE GENOMIC DNA]</scope>
    <source>
        <strain evidence="3 4">A9-4</strain>
        <strain evidence="2 5">Z-E1-2</strain>
    </source>
</reference>